<dbReference type="Proteomes" id="UP000694564">
    <property type="component" value="Chromosome 11"/>
</dbReference>
<proteinExistence type="predicted"/>
<organism evidence="3 4">
    <name type="scientific">Sciurus vulgaris</name>
    <name type="common">Eurasian red squirrel</name>
    <dbReference type="NCBI Taxonomy" id="55149"/>
    <lineage>
        <taxon>Eukaryota</taxon>
        <taxon>Metazoa</taxon>
        <taxon>Chordata</taxon>
        <taxon>Craniata</taxon>
        <taxon>Vertebrata</taxon>
        <taxon>Euteleostomi</taxon>
        <taxon>Mammalia</taxon>
        <taxon>Eutheria</taxon>
        <taxon>Euarchontoglires</taxon>
        <taxon>Glires</taxon>
        <taxon>Rodentia</taxon>
        <taxon>Sciuromorpha</taxon>
        <taxon>Sciuridae</taxon>
        <taxon>Sciurinae</taxon>
        <taxon>Sciurini</taxon>
        <taxon>Sciurus</taxon>
    </lineage>
</organism>
<keyword evidence="1" id="KW-1133">Transmembrane helix</keyword>
<accession>A0A8D2JM37</accession>
<evidence type="ECO:0000256" key="1">
    <source>
        <dbReference type="SAM" id="Phobius"/>
    </source>
</evidence>
<feature type="chain" id="PRO_5034648875" description="Secreted protein" evidence="2">
    <location>
        <begin position="20"/>
        <end position="93"/>
    </location>
</feature>
<name>A0A8D2JM37_SCIVU</name>
<feature type="signal peptide" evidence="2">
    <location>
        <begin position="1"/>
        <end position="19"/>
    </location>
</feature>
<keyword evidence="4" id="KW-1185">Reference proteome</keyword>
<reference evidence="3" key="2">
    <citation type="submission" date="2025-09" db="UniProtKB">
        <authorList>
            <consortium name="Ensembl"/>
        </authorList>
    </citation>
    <scope>IDENTIFICATION</scope>
</reference>
<dbReference type="Ensembl" id="ENSSVLT00005022668.1">
    <property type="protein sequence ID" value="ENSSVLP00005020329.1"/>
    <property type="gene ID" value="ENSSVLG00005016282.1"/>
</dbReference>
<evidence type="ECO:0000256" key="2">
    <source>
        <dbReference type="SAM" id="SignalP"/>
    </source>
</evidence>
<dbReference type="GeneTree" id="ENSGT00910000148666"/>
<keyword evidence="2" id="KW-0732">Signal</keyword>
<evidence type="ECO:0000313" key="3">
    <source>
        <dbReference type="Ensembl" id="ENSSVLP00005020329.1"/>
    </source>
</evidence>
<protein>
    <recommendedName>
        <fullName evidence="5">Secreted protein</fullName>
    </recommendedName>
</protein>
<evidence type="ECO:0008006" key="5">
    <source>
        <dbReference type="Google" id="ProtNLM"/>
    </source>
</evidence>
<evidence type="ECO:0000313" key="4">
    <source>
        <dbReference type="Proteomes" id="UP000694564"/>
    </source>
</evidence>
<sequence>MFSLPWPLFSVLLLGRASLQCNVCESRRLLTFPAQYCFSVLALNDKPHFLLKHVAGHGSYEVAPPSAFWLWLLGIFNLIYLFPLFKTKQFLAH</sequence>
<keyword evidence="1" id="KW-0472">Membrane</keyword>
<dbReference type="AlphaFoldDB" id="A0A8D2JM37"/>
<feature type="transmembrane region" description="Helical" evidence="1">
    <location>
        <begin position="68"/>
        <end position="85"/>
    </location>
</feature>
<reference evidence="3" key="1">
    <citation type="submission" date="2025-08" db="UniProtKB">
        <authorList>
            <consortium name="Ensembl"/>
        </authorList>
    </citation>
    <scope>IDENTIFICATION</scope>
</reference>
<keyword evidence="1" id="KW-0812">Transmembrane</keyword>